<dbReference type="InterPro" id="IPR016186">
    <property type="entry name" value="C-type_lectin-like/link_sf"/>
</dbReference>
<gene>
    <name evidence="3" type="ORF">Bpfe_011109</name>
</gene>
<dbReference type="InterPro" id="IPR016187">
    <property type="entry name" value="CTDL_fold"/>
</dbReference>
<protein>
    <submittedName>
        <fullName evidence="3">Mannose-binding protein C</fullName>
    </submittedName>
</protein>
<dbReference type="SUPFAM" id="SSF56436">
    <property type="entry name" value="C-type lectin-like"/>
    <property type="match status" value="1"/>
</dbReference>
<keyword evidence="1" id="KW-0472">Membrane</keyword>
<reference evidence="3" key="1">
    <citation type="journal article" date="2023" name="PLoS Negl. Trop. Dis.">
        <title>A genome sequence for Biomphalaria pfeifferi, the major vector snail for the human-infecting parasite Schistosoma mansoni.</title>
        <authorList>
            <person name="Bu L."/>
            <person name="Lu L."/>
            <person name="Laidemitt M.R."/>
            <person name="Zhang S.M."/>
            <person name="Mutuku M."/>
            <person name="Mkoji G."/>
            <person name="Steinauer M."/>
            <person name="Loker E.S."/>
        </authorList>
    </citation>
    <scope>NUCLEOTIDE SEQUENCE</scope>
    <source>
        <strain evidence="3">KasaAsao</strain>
    </source>
</reference>
<evidence type="ECO:0000256" key="1">
    <source>
        <dbReference type="SAM" id="Phobius"/>
    </source>
</evidence>
<comment type="caution">
    <text evidence="3">The sequence shown here is derived from an EMBL/GenBank/DDBJ whole genome shotgun (WGS) entry which is preliminary data.</text>
</comment>
<reference evidence="3" key="2">
    <citation type="submission" date="2023-04" db="EMBL/GenBank/DDBJ databases">
        <authorList>
            <person name="Bu L."/>
            <person name="Lu L."/>
            <person name="Laidemitt M.R."/>
            <person name="Zhang S.M."/>
            <person name="Mutuku M."/>
            <person name="Mkoji G."/>
            <person name="Steinauer M."/>
            <person name="Loker E.S."/>
        </authorList>
    </citation>
    <scope>NUCLEOTIDE SEQUENCE</scope>
    <source>
        <strain evidence="3">KasaAsao</strain>
        <tissue evidence="3">Whole Snail</tissue>
    </source>
</reference>
<evidence type="ECO:0000313" key="4">
    <source>
        <dbReference type="Proteomes" id="UP001233172"/>
    </source>
</evidence>
<sequence length="227" mass="25828">MHVRNETRVRRFHAVSYTDKSNGARYKRAQVFRCSTCVSYQLGTEKKNFWKKKSTRHKRMTISAFQCLLFATLCVVVTSDINVILDNAKVKAKGTFSNKLYYISNIRVGSFNLARNWCSSNGGGYPAEIESLEEFAFLESLVKPNSGIRVFIAGTDANKEGTWVSQRTGTQLNVFDWSAGEPNNYQGQEDCLELLAARDGRLNDVSCYNQNEFYNVVFNVLCEKDLF</sequence>
<accession>A0AAD8BT42</accession>
<evidence type="ECO:0000313" key="3">
    <source>
        <dbReference type="EMBL" id="KAK0059340.1"/>
    </source>
</evidence>
<proteinExistence type="predicted"/>
<dbReference type="EMBL" id="JASAOG010000042">
    <property type="protein sequence ID" value="KAK0059340.1"/>
    <property type="molecule type" value="Genomic_DNA"/>
</dbReference>
<dbReference type="PANTHER" id="PTHR22803">
    <property type="entry name" value="MANNOSE, PHOSPHOLIPASE, LECTIN RECEPTOR RELATED"/>
    <property type="match status" value="1"/>
</dbReference>
<dbReference type="InterPro" id="IPR001304">
    <property type="entry name" value="C-type_lectin-like"/>
</dbReference>
<keyword evidence="4" id="KW-1185">Reference proteome</keyword>
<dbReference type="Pfam" id="PF00059">
    <property type="entry name" value="Lectin_C"/>
    <property type="match status" value="1"/>
</dbReference>
<dbReference type="AlphaFoldDB" id="A0AAD8BT42"/>
<dbReference type="PROSITE" id="PS50041">
    <property type="entry name" value="C_TYPE_LECTIN_2"/>
    <property type="match status" value="1"/>
</dbReference>
<keyword evidence="1" id="KW-1133">Transmembrane helix</keyword>
<dbReference type="InterPro" id="IPR050111">
    <property type="entry name" value="C-type_lectin/snaclec_domain"/>
</dbReference>
<dbReference type="Proteomes" id="UP001233172">
    <property type="component" value="Unassembled WGS sequence"/>
</dbReference>
<keyword evidence="1" id="KW-0812">Transmembrane</keyword>
<evidence type="ECO:0000259" key="2">
    <source>
        <dbReference type="PROSITE" id="PS50041"/>
    </source>
</evidence>
<organism evidence="3 4">
    <name type="scientific">Biomphalaria pfeifferi</name>
    <name type="common">Bloodfluke planorb</name>
    <name type="synonym">Freshwater snail</name>
    <dbReference type="NCBI Taxonomy" id="112525"/>
    <lineage>
        <taxon>Eukaryota</taxon>
        <taxon>Metazoa</taxon>
        <taxon>Spiralia</taxon>
        <taxon>Lophotrochozoa</taxon>
        <taxon>Mollusca</taxon>
        <taxon>Gastropoda</taxon>
        <taxon>Heterobranchia</taxon>
        <taxon>Euthyneura</taxon>
        <taxon>Panpulmonata</taxon>
        <taxon>Hygrophila</taxon>
        <taxon>Lymnaeoidea</taxon>
        <taxon>Planorbidae</taxon>
        <taxon>Biomphalaria</taxon>
    </lineage>
</organism>
<name>A0AAD8BT42_BIOPF</name>
<feature type="domain" description="C-type lectin" evidence="2">
    <location>
        <begin position="96"/>
        <end position="213"/>
    </location>
</feature>
<dbReference type="SMART" id="SM00034">
    <property type="entry name" value="CLECT"/>
    <property type="match status" value="1"/>
</dbReference>
<dbReference type="CDD" id="cd00037">
    <property type="entry name" value="CLECT"/>
    <property type="match status" value="1"/>
</dbReference>
<dbReference type="Gene3D" id="3.10.100.10">
    <property type="entry name" value="Mannose-Binding Protein A, subunit A"/>
    <property type="match status" value="1"/>
</dbReference>
<feature type="transmembrane region" description="Helical" evidence="1">
    <location>
        <begin position="60"/>
        <end position="79"/>
    </location>
</feature>